<dbReference type="Proteomes" id="UP000828390">
    <property type="component" value="Unassembled WGS sequence"/>
</dbReference>
<dbReference type="PANTHER" id="PTHR14187">
    <property type="entry name" value="ALPHA KINASE/ELONGATION FACTOR 2 KINASE"/>
    <property type="match status" value="1"/>
</dbReference>
<gene>
    <name evidence="1" type="ORF">DPMN_125019</name>
</gene>
<keyword evidence="2" id="KW-1185">Reference proteome</keyword>
<proteinExistence type="predicted"/>
<organism evidence="1 2">
    <name type="scientific">Dreissena polymorpha</name>
    <name type="common">Zebra mussel</name>
    <name type="synonym">Mytilus polymorpha</name>
    <dbReference type="NCBI Taxonomy" id="45954"/>
    <lineage>
        <taxon>Eukaryota</taxon>
        <taxon>Metazoa</taxon>
        <taxon>Spiralia</taxon>
        <taxon>Lophotrochozoa</taxon>
        <taxon>Mollusca</taxon>
        <taxon>Bivalvia</taxon>
        <taxon>Autobranchia</taxon>
        <taxon>Heteroconchia</taxon>
        <taxon>Euheterodonta</taxon>
        <taxon>Imparidentia</taxon>
        <taxon>Neoheterodontei</taxon>
        <taxon>Myida</taxon>
        <taxon>Dreissenoidea</taxon>
        <taxon>Dreissenidae</taxon>
        <taxon>Dreissena</taxon>
    </lineage>
</organism>
<comment type="caution">
    <text evidence="1">The sequence shown here is derived from an EMBL/GenBank/DDBJ whole genome shotgun (WGS) entry which is preliminary data.</text>
</comment>
<dbReference type="AlphaFoldDB" id="A0A9D4JSQ0"/>
<reference evidence="1" key="1">
    <citation type="journal article" date="2019" name="bioRxiv">
        <title>The Genome of the Zebra Mussel, Dreissena polymorpha: A Resource for Invasive Species Research.</title>
        <authorList>
            <person name="McCartney M.A."/>
            <person name="Auch B."/>
            <person name="Kono T."/>
            <person name="Mallez S."/>
            <person name="Zhang Y."/>
            <person name="Obille A."/>
            <person name="Becker A."/>
            <person name="Abrahante J.E."/>
            <person name="Garbe J."/>
            <person name="Badalamenti J.P."/>
            <person name="Herman A."/>
            <person name="Mangelson H."/>
            <person name="Liachko I."/>
            <person name="Sullivan S."/>
            <person name="Sone E.D."/>
            <person name="Koren S."/>
            <person name="Silverstein K.A.T."/>
            <person name="Beckman K.B."/>
            <person name="Gohl D.M."/>
        </authorList>
    </citation>
    <scope>NUCLEOTIDE SEQUENCE</scope>
    <source>
        <strain evidence="1">Duluth1</strain>
        <tissue evidence="1">Whole animal</tissue>
    </source>
</reference>
<evidence type="ECO:0000313" key="1">
    <source>
        <dbReference type="EMBL" id="KAH3823220.1"/>
    </source>
</evidence>
<dbReference type="InterPro" id="IPR043129">
    <property type="entry name" value="ATPase_NBD"/>
</dbReference>
<dbReference type="EMBL" id="JAIWYP010000005">
    <property type="protein sequence ID" value="KAH3823220.1"/>
    <property type="molecule type" value="Genomic_DNA"/>
</dbReference>
<evidence type="ECO:0000313" key="2">
    <source>
        <dbReference type="Proteomes" id="UP000828390"/>
    </source>
</evidence>
<reference evidence="1" key="2">
    <citation type="submission" date="2020-11" db="EMBL/GenBank/DDBJ databases">
        <authorList>
            <person name="McCartney M.A."/>
            <person name="Auch B."/>
            <person name="Kono T."/>
            <person name="Mallez S."/>
            <person name="Becker A."/>
            <person name="Gohl D.M."/>
            <person name="Silverstein K.A.T."/>
            <person name="Koren S."/>
            <person name="Bechman K.B."/>
            <person name="Herman A."/>
            <person name="Abrahante J.E."/>
            <person name="Garbe J."/>
        </authorList>
    </citation>
    <scope>NUCLEOTIDE SEQUENCE</scope>
    <source>
        <strain evidence="1">Duluth1</strain>
        <tissue evidence="1">Whole animal</tissue>
    </source>
</reference>
<dbReference type="SUPFAM" id="SSF53067">
    <property type="entry name" value="Actin-like ATPase domain"/>
    <property type="match status" value="1"/>
</dbReference>
<protein>
    <submittedName>
        <fullName evidence="1">Uncharacterized protein</fullName>
    </submittedName>
</protein>
<sequence length="258" mass="28881">MSLNEMVKLKRKITLKHAIEQSKYSKYIALDMDTFKIDGNVMRSLFNNTIEKVVAHVRKLLQSHLQVSHILLAGGFSESQLLQEAMRQSFPDNTIVVPPDAGLAVLKGAVIHGHNKNMISSRKAKYTYGVKIFSHFKQNIHSPERRITEGPYMGFVRGCFDKLIEINQDVKGETVSAQKTYHPLSGNKNMTIKLFCSEDANPTYVDDQGCFYIGSLNINCADENENISTALFFGDTELRVTAVDSSGKELSATFQVPN</sequence>
<accession>A0A9D4JSQ0</accession>
<dbReference type="PANTHER" id="PTHR14187:SF5">
    <property type="entry name" value="HEAT SHOCK 70 KDA PROTEIN 12A"/>
    <property type="match status" value="1"/>
</dbReference>
<name>A0A9D4JSQ0_DREPO</name>